<keyword evidence="2 5" id="KW-0812">Transmembrane</keyword>
<keyword evidence="1" id="KW-1003">Cell membrane</keyword>
<evidence type="ECO:0000256" key="1">
    <source>
        <dbReference type="ARBA" id="ARBA00022475"/>
    </source>
</evidence>
<comment type="caution">
    <text evidence="6">The sequence shown here is derived from an EMBL/GenBank/DDBJ whole genome shotgun (WGS) entry which is preliminary data.</text>
</comment>
<accession>A0A109DC08</accession>
<dbReference type="RefSeq" id="WP_060466791.1">
    <property type="nucleotide sequence ID" value="NZ_AP025515.1"/>
</dbReference>
<organism evidence="6 7">
    <name type="scientific">Vibrio toranzoniae</name>
    <dbReference type="NCBI Taxonomy" id="1194427"/>
    <lineage>
        <taxon>Bacteria</taxon>
        <taxon>Pseudomonadati</taxon>
        <taxon>Pseudomonadota</taxon>
        <taxon>Gammaproteobacteria</taxon>
        <taxon>Vibrionales</taxon>
        <taxon>Vibrionaceae</taxon>
        <taxon>Vibrio</taxon>
    </lineage>
</organism>
<evidence type="ECO:0000256" key="5">
    <source>
        <dbReference type="SAM" id="Phobius"/>
    </source>
</evidence>
<gene>
    <name evidence="6" type="ORF">APQ14_18375</name>
</gene>
<keyword evidence="4 5" id="KW-0472">Membrane</keyword>
<keyword evidence="3 5" id="KW-1133">Transmembrane helix</keyword>
<evidence type="ECO:0000256" key="3">
    <source>
        <dbReference type="ARBA" id="ARBA00022989"/>
    </source>
</evidence>
<name>A0A109DC08_9VIBR</name>
<evidence type="ECO:0000313" key="7">
    <source>
        <dbReference type="Proteomes" id="UP000057389"/>
    </source>
</evidence>
<reference evidence="6 7" key="1">
    <citation type="submission" date="2015-11" db="EMBL/GenBank/DDBJ databases">
        <title>Draft WGS of Vibrio toranzoniae.</title>
        <authorList>
            <person name="Lasa A."/>
            <person name="Romalde J.L."/>
        </authorList>
    </citation>
    <scope>NUCLEOTIDE SEQUENCE [LARGE SCALE GENOMIC DNA]</scope>
    <source>
        <strain evidence="6 7">Vb 10.8</strain>
    </source>
</reference>
<sequence>MNTMPHELVWGEVYFPPLLLVIALAYMLTILTGSIATRLGVHKYVALPAIAELSLIVIFTGAIGHFITIF</sequence>
<evidence type="ECO:0000256" key="2">
    <source>
        <dbReference type="ARBA" id="ARBA00022692"/>
    </source>
</evidence>
<dbReference type="EMBL" id="LMXU01000001">
    <property type="protein sequence ID" value="KWU02681.1"/>
    <property type="molecule type" value="Genomic_DNA"/>
</dbReference>
<feature type="transmembrane region" description="Helical" evidence="5">
    <location>
        <begin position="13"/>
        <end position="32"/>
    </location>
</feature>
<evidence type="ECO:0000313" key="6">
    <source>
        <dbReference type="EMBL" id="KWU02681.1"/>
    </source>
</evidence>
<dbReference type="Pfam" id="PF07869">
    <property type="entry name" value="DUF1656"/>
    <property type="match status" value="1"/>
</dbReference>
<evidence type="ECO:0008006" key="8">
    <source>
        <dbReference type="Google" id="ProtNLM"/>
    </source>
</evidence>
<dbReference type="OrthoDB" id="5461070at2"/>
<protein>
    <recommendedName>
        <fullName evidence="8">DUF1656 domain-containing protein</fullName>
    </recommendedName>
</protein>
<dbReference type="GeneID" id="300180100"/>
<dbReference type="Proteomes" id="UP000057389">
    <property type="component" value="Unassembled WGS sequence"/>
</dbReference>
<proteinExistence type="predicted"/>
<evidence type="ECO:0000256" key="4">
    <source>
        <dbReference type="ARBA" id="ARBA00023136"/>
    </source>
</evidence>
<feature type="transmembrane region" description="Helical" evidence="5">
    <location>
        <begin position="44"/>
        <end position="67"/>
    </location>
</feature>
<dbReference type="InterPro" id="IPR012451">
    <property type="entry name" value="DUF1656"/>
</dbReference>
<dbReference type="AlphaFoldDB" id="A0A109DC08"/>
<keyword evidence="7" id="KW-1185">Reference proteome</keyword>